<proteinExistence type="predicted"/>
<evidence type="ECO:0000256" key="1">
    <source>
        <dbReference type="SAM" id="Phobius"/>
    </source>
</evidence>
<name>A0A1G9BG13_9EURY</name>
<feature type="transmembrane region" description="Helical" evidence="1">
    <location>
        <begin position="159"/>
        <end position="185"/>
    </location>
</feature>
<dbReference type="STRING" id="1095776.SAMN04515672_2945"/>
<dbReference type="InterPro" id="IPR046157">
    <property type="entry name" value="DUF6159"/>
</dbReference>
<dbReference type="AlphaFoldDB" id="A0A1G9BG13"/>
<dbReference type="RefSeq" id="WP_090308230.1">
    <property type="nucleotide sequence ID" value="NZ_FNFE01000004.1"/>
</dbReference>
<keyword evidence="1" id="KW-0472">Membrane</keyword>
<reference evidence="3" key="1">
    <citation type="submission" date="2016-10" db="EMBL/GenBank/DDBJ databases">
        <authorList>
            <person name="Varghese N."/>
            <person name="Submissions S."/>
        </authorList>
    </citation>
    <scope>NUCLEOTIDE SEQUENCE [LARGE SCALE GENOMIC DNA]</scope>
    <source>
        <strain evidence="3">B4,CECT 8067,JCM 17497</strain>
    </source>
</reference>
<protein>
    <recommendedName>
        <fullName evidence="4">Membrane domain of glycerophosphoryl diester phosphodiesterase</fullName>
    </recommendedName>
</protein>
<feature type="transmembrane region" description="Helical" evidence="1">
    <location>
        <begin position="136"/>
        <end position="153"/>
    </location>
</feature>
<dbReference type="Pfam" id="PF19656">
    <property type="entry name" value="DUF6159"/>
    <property type="match status" value="1"/>
</dbReference>
<sequence>MVLQSVFARFRTGFQIAKASFGVLRREKWLLVFPLLYGLTWTAGLALLLVGLFVALIGVGFGLGTVDQVASVSDGTVDGVAQVAMLALSFLVLFVATAVATFFSAALVHSVGSLFHGESTSLRAGFAGAWESRRTILAWGVVGAVIGLIFQALESQEGWGAQIVRAIAGAAWFMMTFFIVPVIVFQNGGVRESLRDSVSLFRETWGEAGGVSLGVGLVTVTLGALVVAVGIGAPLLLIANPGSVLVYTVVPTVLLLGALVVVHIAATAIAKTALYQYATDGELPPEFEGIDPDAIVKRKRNSSGLTGASSGQQPGQI</sequence>
<gene>
    <name evidence="2" type="ORF">SAMN04515672_2945</name>
</gene>
<dbReference type="Proteomes" id="UP000198882">
    <property type="component" value="Unassembled WGS sequence"/>
</dbReference>
<feature type="transmembrane region" description="Helical" evidence="1">
    <location>
        <begin position="35"/>
        <end position="63"/>
    </location>
</feature>
<feature type="transmembrane region" description="Helical" evidence="1">
    <location>
        <begin position="83"/>
        <end position="115"/>
    </location>
</feature>
<keyword evidence="3" id="KW-1185">Reference proteome</keyword>
<dbReference type="OrthoDB" id="163788at2157"/>
<evidence type="ECO:0000313" key="2">
    <source>
        <dbReference type="EMBL" id="SDK38458.1"/>
    </source>
</evidence>
<feature type="transmembrane region" description="Helical" evidence="1">
    <location>
        <begin position="211"/>
        <end position="238"/>
    </location>
</feature>
<dbReference type="EMBL" id="FNFE01000004">
    <property type="protein sequence ID" value="SDK38458.1"/>
    <property type="molecule type" value="Genomic_DNA"/>
</dbReference>
<keyword evidence="1" id="KW-1133">Transmembrane helix</keyword>
<evidence type="ECO:0008006" key="4">
    <source>
        <dbReference type="Google" id="ProtNLM"/>
    </source>
</evidence>
<organism evidence="2 3">
    <name type="scientific">Natronorubrum texcoconense</name>
    <dbReference type="NCBI Taxonomy" id="1095776"/>
    <lineage>
        <taxon>Archaea</taxon>
        <taxon>Methanobacteriati</taxon>
        <taxon>Methanobacteriota</taxon>
        <taxon>Stenosarchaea group</taxon>
        <taxon>Halobacteria</taxon>
        <taxon>Halobacteriales</taxon>
        <taxon>Natrialbaceae</taxon>
        <taxon>Natronorubrum</taxon>
    </lineage>
</organism>
<accession>A0A1G9BG13</accession>
<keyword evidence="1" id="KW-0812">Transmembrane</keyword>
<feature type="transmembrane region" description="Helical" evidence="1">
    <location>
        <begin position="244"/>
        <end position="266"/>
    </location>
</feature>
<evidence type="ECO:0000313" key="3">
    <source>
        <dbReference type="Proteomes" id="UP000198882"/>
    </source>
</evidence>